<evidence type="ECO:0000259" key="1">
    <source>
        <dbReference type="PROSITE" id="PS51186"/>
    </source>
</evidence>
<organism evidence="2 3">
    <name type="scientific">Faecalicatena orotica</name>
    <dbReference type="NCBI Taxonomy" id="1544"/>
    <lineage>
        <taxon>Bacteria</taxon>
        <taxon>Bacillati</taxon>
        <taxon>Bacillota</taxon>
        <taxon>Clostridia</taxon>
        <taxon>Lachnospirales</taxon>
        <taxon>Lachnospiraceae</taxon>
        <taxon>Faecalicatena</taxon>
    </lineage>
</organism>
<feature type="domain" description="N-acetyltransferase" evidence="1">
    <location>
        <begin position="4"/>
        <end position="209"/>
    </location>
</feature>
<reference evidence="2 3" key="1">
    <citation type="submission" date="2018-05" db="EMBL/GenBank/DDBJ databases">
        <title>The Hungate 1000. A catalogue of reference genomes from the rumen microbiome.</title>
        <authorList>
            <person name="Kelly W."/>
        </authorList>
    </citation>
    <scope>NUCLEOTIDE SEQUENCE [LARGE SCALE GENOMIC DNA]</scope>
    <source>
        <strain evidence="2 3">NLAE-zl-C242</strain>
    </source>
</reference>
<dbReference type="Proteomes" id="UP000245845">
    <property type="component" value="Unassembled WGS sequence"/>
</dbReference>
<keyword evidence="3" id="KW-1185">Reference proteome</keyword>
<dbReference type="AlphaFoldDB" id="A0A2Y9CAF1"/>
<comment type="caution">
    <text evidence="2">The sequence shown here is derived from an EMBL/GenBank/DDBJ whole genome shotgun (WGS) entry which is preliminary data.</text>
</comment>
<dbReference type="Pfam" id="PF13673">
    <property type="entry name" value="Acetyltransf_10"/>
    <property type="match status" value="1"/>
</dbReference>
<evidence type="ECO:0000313" key="3">
    <source>
        <dbReference type="Proteomes" id="UP000245845"/>
    </source>
</evidence>
<keyword evidence="2" id="KW-0808">Transferase</keyword>
<dbReference type="InterPro" id="IPR000182">
    <property type="entry name" value="GNAT_dom"/>
</dbReference>
<dbReference type="EMBL" id="QGDL01000011">
    <property type="protein sequence ID" value="PWJ27697.1"/>
    <property type="molecule type" value="Genomic_DNA"/>
</dbReference>
<dbReference type="RefSeq" id="WP_109732506.1">
    <property type="nucleotide sequence ID" value="NZ_BAAACK010000005.1"/>
</dbReference>
<evidence type="ECO:0000313" key="2">
    <source>
        <dbReference type="EMBL" id="PWJ27697.1"/>
    </source>
</evidence>
<name>A0A2Y9CAF1_9FIRM</name>
<dbReference type="SUPFAM" id="SSF55729">
    <property type="entry name" value="Acyl-CoA N-acyltransferases (Nat)"/>
    <property type="match status" value="1"/>
</dbReference>
<sequence>MEEIKYREICPEDYSSIKKLIDEVWNLNQFCDTGQELEDSLNIYLQSSLLDISYGKVAVLDGEVVGVLLGKDDGQKNIIKRSTALWALVKSSVSLLFHSTKRMRRHLKNVLQISKADEKMMAMHKGNFTGHIELLIVGKSTQGLGVGKNLVKDFISHVAHRGKFAIYVHTDTQCNYKFYDHQGFERLDSVDAMLNDGHGITLFLYKLEQILE</sequence>
<dbReference type="PROSITE" id="PS51186">
    <property type="entry name" value="GNAT"/>
    <property type="match status" value="1"/>
</dbReference>
<dbReference type="OrthoDB" id="2243440at2"/>
<accession>A0A2Y9CAF1</accession>
<dbReference type="Gene3D" id="3.40.630.30">
    <property type="match status" value="1"/>
</dbReference>
<protein>
    <submittedName>
        <fullName evidence="2">Acetyltransferase (GNAT) family protein</fullName>
    </submittedName>
</protein>
<gene>
    <name evidence="2" type="ORF">A8806_111134</name>
</gene>
<dbReference type="InterPro" id="IPR016181">
    <property type="entry name" value="Acyl_CoA_acyltransferase"/>
</dbReference>
<dbReference type="GO" id="GO:0016747">
    <property type="term" value="F:acyltransferase activity, transferring groups other than amino-acyl groups"/>
    <property type="evidence" value="ECO:0007669"/>
    <property type="project" value="InterPro"/>
</dbReference>
<proteinExistence type="predicted"/>